<accession>A0A816GR38</accession>
<reference evidence="3" key="1">
    <citation type="submission" date="2021-02" db="EMBL/GenBank/DDBJ databases">
        <authorList>
            <person name="Nowell W R."/>
        </authorList>
    </citation>
    <scope>NUCLEOTIDE SEQUENCE</scope>
</reference>
<comment type="caution">
    <text evidence="3">The sequence shown here is derived from an EMBL/GenBank/DDBJ whole genome shotgun (WGS) entry which is preliminary data.</text>
</comment>
<keyword evidence="4" id="KW-1185">Reference proteome</keyword>
<feature type="compositionally biased region" description="Polar residues" evidence="1">
    <location>
        <begin position="103"/>
        <end position="124"/>
    </location>
</feature>
<feature type="compositionally biased region" description="Basic and acidic residues" evidence="1">
    <location>
        <begin position="75"/>
        <end position="102"/>
    </location>
</feature>
<gene>
    <name evidence="2" type="ORF">BJG266_LOCUS49582</name>
    <name evidence="3" type="ORF">QVE165_LOCUS66671</name>
</gene>
<dbReference type="EMBL" id="CAJNOI010007617">
    <property type="protein sequence ID" value="CAF1590507.1"/>
    <property type="molecule type" value="Genomic_DNA"/>
</dbReference>
<dbReference type="EMBL" id="CAJNOM010008060">
    <property type="protein sequence ID" value="CAF1678393.1"/>
    <property type="molecule type" value="Genomic_DNA"/>
</dbReference>
<dbReference type="AlphaFoldDB" id="A0A816GR38"/>
<feature type="compositionally biased region" description="Polar residues" evidence="1">
    <location>
        <begin position="1"/>
        <end position="13"/>
    </location>
</feature>
<evidence type="ECO:0000313" key="2">
    <source>
        <dbReference type="EMBL" id="CAF1590507.1"/>
    </source>
</evidence>
<evidence type="ECO:0000256" key="1">
    <source>
        <dbReference type="SAM" id="MobiDB-lite"/>
    </source>
</evidence>
<sequence length="251" mass="28556">MMRENTSLGTMKQSRPPLHDDDDEREEEYNNRSRNSAQFANEGRGNHRGGPRNAPSRGGFDDRPITPLRSSFKQVAERYGDEDDSQYHDNRYNDRSPTRDNEGTLTNQRLMSASQRSTMNSMSRTIDPKYAAKPKQPTKNTSLGRTMGSMTRERSTLEDGNGTTLRDNPKNDPYGPAARDMKIHTLRAKAINLLGESTFERVYDYYVKQRTAQKTDPNLDDVKISEGLKSIVQKPANCFLVDQLVFLELIS</sequence>
<protein>
    <submittedName>
        <fullName evidence="3">Uncharacterized protein</fullName>
    </submittedName>
</protein>
<dbReference type="Proteomes" id="UP000663877">
    <property type="component" value="Unassembled WGS sequence"/>
</dbReference>
<dbReference type="OrthoDB" id="248923at2759"/>
<proteinExistence type="predicted"/>
<dbReference type="Proteomes" id="UP000663832">
    <property type="component" value="Unassembled WGS sequence"/>
</dbReference>
<evidence type="ECO:0000313" key="4">
    <source>
        <dbReference type="Proteomes" id="UP000663832"/>
    </source>
</evidence>
<feature type="region of interest" description="Disordered" evidence="1">
    <location>
        <begin position="1"/>
        <end position="176"/>
    </location>
</feature>
<name>A0A816GR38_9BILA</name>
<organism evidence="3 4">
    <name type="scientific">Adineta steineri</name>
    <dbReference type="NCBI Taxonomy" id="433720"/>
    <lineage>
        <taxon>Eukaryota</taxon>
        <taxon>Metazoa</taxon>
        <taxon>Spiralia</taxon>
        <taxon>Gnathifera</taxon>
        <taxon>Rotifera</taxon>
        <taxon>Eurotatoria</taxon>
        <taxon>Bdelloidea</taxon>
        <taxon>Adinetida</taxon>
        <taxon>Adinetidae</taxon>
        <taxon>Adineta</taxon>
    </lineage>
</organism>
<evidence type="ECO:0000313" key="3">
    <source>
        <dbReference type="EMBL" id="CAF1678393.1"/>
    </source>
</evidence>